<dbReference type="PANTHER" id="PTHR10686">
    <property type="entry name" value="FOLATE TRANSPORTER"/>
    <property type="match status" value="1"/>
</dbReference>
<dbReference type="AlphaFoldDB" id="A0A835QPF2"/>
<evidence type="ECO:0000313" key="5">
    <source>
        <dbReference type="Proteomes" id="UP000636800"/>
    </source>
</evidence>
<keyword evidence="3" id="KW-0472">Membrane</keyword>
<dbReference type="Proteomes" id="UP000636800">
    <property type="component" value="Chromosome 6"/>
</dbReference>
<dbReference type="Gene3D" id="1.20.1250.20">
    <property type="entry name" value="MFS general substrate transporter like domains"/>
    <property type="match status" value="1"/>
</dbReference>
<name>A0A835QPF2_VANPL</name>
<feature type="transmembrane region" description="Helical" evidence="3">
    <location>
        <begin position="121"/>
        <end position="139"/>
    </location>
</feature>
<organism evidence="4 5">
    <name type="scientific">Vanilla planifolia</name>
    <name type="common">Vanilla</name>
    <dbReference type="NCBI Taxonomy" id="51239"/>
    <lineage>
        <taxon>Eukaryota</taxon>
        <taxon>Viridiplantae</taxon>
        <taxon>Streptophyta</taxon>
        <taxon>Embryophyta</taxon>
        <taxon>Tracheophyta</taxon>
        <taxon>Spermatophyta</taxon>
        <taxon>Magnoliopsida</taxon>
        <taxon>Liliopsida</taxon>
        <taxon>Asparagales</taxon>
        <taxon>Orchidaceae</taxon>
        <taxon>Vanilloideae</taxon>
        <taxon>Vanilleae</taxon>
        <taxon>Vanilla</taxon>
    </lineage>
</organism>
<dbReference type="SUPFAM" id="SSF103473">
    <property type="entry name" value="MFS general substrate transporter"/>
    <property type="match status" value="1"/>
</dbReference>
<dbReference type="InterPro" id="IPR002666">
    <property type="entry name" value="Folate_carrier"/>
</dbReference>
<keyword evidence="3" id="KW-0812">Transmembrane</keyword>
<evidence type="ECO:0000256" key="3">
    <source>
        <dbReference type="SAM" id="Phobius"/>
    </source>
</evidence>
<evidence type="ECO:0000313" key="4">
    <source>
        <dbReference type="EMBL" id="KAG0477141.1"/>
    </source>
</evidence>
<dbReference type="GO" id="GO:0090482">
    <property type="term" value="F:vitamin transmembrane transporter activity"/>
    <property type="evidence" value="ECO:0007669"/>
    <property type="project" value="InterPro"/>
</dbReference>
<feature type="transmembrane region" description="Helical" evidence="3">
    <location>
        <begin position="53"/>
        <end position="71"/>
    </location>
</feature>
<dbReference type="PANTHER" id="PTHR10686:SF18">
    <property type="entry name" value="IP11787P-RELATED"/>
    <property type="match status" value="1"/>
</dbReference>
<keyword evidence="5" id="KW-1185">Reference proteome</keyword>
<comment type="similarity">
    <text evidence="1">Belongs to the reduced folate carrier (RFC) transporter (TC 2.A.48) family.</text>
</comment>
<dbReference type="EMBL" id="JADCNL010000006">
    <property type="protein sequence ID" value="KAG0477141.1"/>
    <property type="molecule type" value="Genomic_DNA"/>
</dbReference>
<evidence type="ECO:0000256" key="2">
    <source>
        <dbReference type="SAM" id="MobiDB-lite"/>
    </source>
</evidence>
<comment type="caution">
    <text evidence="4">The sequence shown here is derived from an EMBL/GenBank/DDBJ whole genome shotgun (WGS) entry which is preliminary data.</text>
</comment>
<sequence length="251" mass="27998">MCSEARPPSEFKTTKSHASKDHLQSPKSSFIDFSAEKQEGWISLLKATWNHKTLRILSIWWAVAYAGFSLIQNYGTNLFDAIDSKSKFNGHILAASQAAGSFGAHYAVYIETLASKSGLKMYVLGMVLIGILCLCMGLFRNIWSGYLTYVAICGIYQTLACLVTARCGRLLSNGQFILLFSVNTFGGLLLKHCFRQLLYKLPCRPVNLKVLAKHNSYKSDWQALMACDMYNMTGTGLSANHTLKWTNSNDF</sequence>
<dbReference type="GO" id="GO:0005886">
    <property type="term" value="C:plasma membrane"/>
    <property type="evidence" value="ECO:0007669"/>
    <property type="project" value="TreeGrafter"/>
</dbReference>
<feature type="transmembrane region" description="Helical" evidence="3">
    <location>
        <begin position="92"/>
        <end position="109"/>
    </location>
</feature>
<feature type="transmembrane region" description="Helical" evidence="3">
    <location>
        <begin position="171"/>
        <end position="190"/>
    </location>
</feature>
<accession>A0A835QPF2</accession>
<evidence type="ECO:0000256" key="1">
    <source>
        <dbReference type="ARBA" id="ARBA00005773"/>
    </source>
</evidence>
<proteinExistence type="inferred from homology"/>
<feature type="transmembrane region" description="Helical" evidence="3">
    <location>
        <begin position="146"/>
        <end position="165"/>
    </location>
</feature>
<keyword evidence="3" id="KW-1133">Transmembrane helix</keyword>
<feature type="compositionally biased region" description="Basic and acidic residues" evidence="2">
    <location>
        <begin position="7"/>
        <end position="24"/>
    </location>
</feature>
<dbReference type="Pfam" id="PF01770">
    <property type="entry name" value="Folate_carrier"/>
    <property type="match status" value="1"/>
</dbReference>
<dbReference type="OrthoDB" id="2013972at2759"/>
<protein>
    <submittedName>
        <fullName evidence="4">Uncharacterized protein</fullName>
    </submittedName>
</protein>
<gene>
    <name evidence="4" type="ORF">HPP92_013982</name>
</gene>
<feature type="region of interest" description="Disordered" evidence="2">
    <location>
        <begin position="1"/>
        <end position="24"/>
    </location>
</feature>
<reference evidence="4 5" key="1">
    <citation type="journal article" date="2020" name="Nat. Food">
        <title>A phased Vanilla planifolia genome enables genetic improvement of flavour and production.</title>
        <authorList>
            <person name="Hasing T."/>
            <person name="Tang H."/>
            <person name="Brym M."/>
            <person name="Khazi F."/>
            <person name="Huang T."/>
            <person name="Chambers A.H."/>
        </authorList>
    </citation>
    <scope>NUCLEOTIDE SEQUENCE [LARGE SCALE GENOMIC DNA]</scope>
    <source>
        <tissue evidence="4">Leaf</tissue>
    </source>
</reference>
<dbReference type="InterPro" id="IPR036259">
    <property type="entry name" value="MFS_trans_sf"/>
</dbReference>